<feature type="compositionally biased region" description="Polar residues" evidence="1">
    <location>
        <begin position="30"/>
        <end position="70"/>
    </location>
</feature>
<dbReference type="EMBL" id="KN823018">
    <property type="protein sequence ID" value="KIO26854.1"/>
    <property type="molecule type" value="Genomic_DNA"/>
</dbReference>
<name>A0A0C3QKE9_9AGAM</name>
<accession>A0A0C3QKE9</accession>
<feature type="compositionally biased region" description="Polar residues" evidence="1">
    <location>
        <begin position="82"/>
        <end position="96"/>
    </location>
</feature>
<sequence length="227" mass="25198">MLWKSAKLFTLGGDLVTPPVWPPGPRRPSTFKSPAISSLQKGVNKSKSSIVRSSAESEATIVPQSAQNGDSKPRSRPHDIRQTSAQDADASGATSTDRLRNRCALHPQASPSELQALQANAPPDKVLEWLDSPVPFPFLNLGNDGIASETTVFTSQGPLSVSYVEEQLRWWSQCSCSDRYSEWTRFAILARYSIGQDFRLTPIKRPIKRSPPKTDFKTKLITYLRRS</sequence>
<evidence type="ECO:0000313" key="3">
    <source>
        <dbReference type="Proteomes" id="UP000054248"/>
    </source>
</evidence>
<keyword evidence="3" id="KW-1185">Reference proteome</keyword>
<proteinExistence type="predicted"/>
<evidence type="ECO:0000313" key="2">
    <source>
        <dbReference type="EMBL" id="KIO26854.1"/>
    </source>
</evidence>
<dbReference type="Proteomes" id="UP000054248">
    <property type="component" value="Unassembled WGS sequence"/>
</dbReference>
<feature type="compositionally biased region" description="Basic and acidic residues" evidence="1">
    <location>
        <begin position="71"/>
        <end position="81"/>
    </location>
</feature>
<gene>
    <name evidence="2" type="ORF">M407DRAFT_23912</name>
</gene>
<reference evidence="3" key="2">
    <citation type="submission" date="2015-01" db="EMBL/GenBank/DDBJ databases">
        <title>Evolutionary Origins and Diversification of the Mycorrhizal Mutualists.</title>
        <authorList>
            <consortium name="DOE Joint Genome Institute"/>
            <consortium name="Mycorrhizal Genomics Consortium"/>
            <person name="Kohler A."/>
            <person name="Kuo A."/>
            <person name="Nagy L.G."/>
            <person name="Floudas D."/>
            <person name="Copeland A."/>
            <person name="Barry K.W."/>
            <person name="Cichocki N."/>
            <person name="Veneault-Fourrey C."/>
            <person name="LaButti K."/>
            <person name="Lindquist E.A."/>
            <person name="Lipzen A."/>
            <person name="Lundell T."/>
            <person name="Morin E."/>
            <person name="Murat C."/>
            <person name="Riley R."/>
            <person name="Ohm R."/>
            <person name="Sun H."/>
            <person name="Tunlid A."/>
            <person name="Henrissat B."/>
            <person name="Grigoriev I.V."/>
            <person name="Hibbett D.S."/>
            <person name="Martin F."/>
        </authorList>
    </citation>
    <scope>NUCLEOTIDE SEQUENCE [LARGE SCALE GENOMIC DNA]</scope>
    <source>
        <strain evidence="3">MUT 4182</strain>
    </source>
</reference>
<organism evidence="2 3">
    <name type="scientific">Tulasnella calospora MUT 4182</name>
    <dbReference type="NCBI Taxonomy" id="1051891"/>
    <lineage>
        <taxon>Eukaryota</taxon>
        <taxon>Fungi</taxon>
        <taxon>Dikarya</taxon>
        <taxon>Basidiomycota</taxon>
        <taxon>Agaricomycotina</taxon>
        <taxon>Agaricomycetes</taxon>
        <taxon>Cantharellales</taxon>
        <taxon>Tulasnellaceae</taxon>
        <taxon>Tulasnella</taxon>
    </lineage>
</organism>
<protein>
    <submittedName>
        <fullName evidence="2">Uncharacterized protein</fullName>
    </submittedName>
</protein>
<evidence type="ECO:0000256" key="1">
    <source>
        <dbReference type="SAM" id="MobiDB-lite"/>
    </source>
</evidence>
<reference evidence="2 3" key="1">
    <citation type="submission" date="2014-04" db="EMBL/GenBank/DDBJ databases">
        <authorList>
            <consortium name="DOE Joint Genome Institute"/>
            <person name="Kuo A."/>
            <person name="Girlanda M."/>
            <person name="Perotto S."/>
            <person name="Kohler A."/>
            <person name="Nagy L.G."/>
            <person name="Floudas D."/>
            <person name="Copeland A."/>
            <person name="Barry K.W."/>
            <person name="Cichocki N."/>
            <person name="Veneault-Fourrey C."/>
            <person name="LaButti K."/>
            <person name="Lindquist E.A."/>
            <person name="Lipzen A."/>
            <person name="Lundell T."/>
            <person name="Morin E."/>
            <person name="Murat C."/>
            <person name="Sun H."/>
            <person name="Tunlid A."/>
            <person name="Henrissat B."/>
            <person name="Grigoriev I.V."/>
            <person name="Hibbett D.S."/>
            <person name="Martin F."/>
            <person name="Nordberg H.P."/>
            <person name="Cantor M.N."/>
            <person name="Hua S.X."/>
        </authorList>
    </citation>
    <scope>NUCLEOTIDE SEQUENCE [LARGE SCALE GENOMIC DNA]</scope>
    <source>
        <strain evidence="2 3">MUT 4182</strain>
    </source>
</reference>
<dbReference type="OrthoDB" id="3266427at2759"/>
<feature type="region of interest" description="Disordered" evidence="1">
    <location>
        <begin position="14"/>
        <end position="97"/>
    </location>
</feature>
<dbReference type="AlphaFoldDB" id="A0A0C3QKE9"/>
<dbReference type="HOGENOM" id="CLU_1220470_0_0_1"/>